<comment type="cofactor">
    <cofactor evidence="1">
        <name>a divalent metal cation</name>
        <dbReference type="ChEBI" id="CHEBI:60240"/>
    </cofactor>
</comment>
<feature type="domain" description="Calcineurin-like phosphoesterase" evidence="2">
    <location>
        <begin position="2"/>
        <end position="138"/>
    </location>
</feature>
<evidence type="ECO:0000313" key="3">
    <source>
        <dbReference type="EMBL" id="RJX48345.1"/>
    </source>
</evidence>
<evidence type="ECO:0000313" key="4">
    <source>
        <dbReference type="Proteomes" id="UP000281564"/>
    </source>
</evidence>
<dbReference type="Pfam" id="PF12850">
    <property type="entry name" value="Metallophos_2"/>
    <property type="match status" value="1"/>
</dbReference>
<comment type="similarity">
    <text evidence="1">Belongs to the metallophosphoesterase superfamily. YfcE family.</text>
</comment>
<dbReference type="CDD" id="cd00841">
    <property type="entry name" value="MPP_YfcE"/>
    <property type="match status" value="1"/>
</dbReference>
<protein>
    <recommendedName>
        <fullName evidence="1">Phosphoesterase</fullName>
        <ecNumber evidence="1">3.1.4.-</ecNumber>
    </recommendedName>
</protein>
<dbReference type="EC" id="3.1.4.-" evidence="1"/>
<accession>A0A3A6Q8V4</accession>
<dbReference type="Proteomes" id="UP000281564">
    <property type="component" value="Unassembled WGS sequence"/>
</dbReference>
<dbReference type="EMBL" id="QMDW01000022">
    <property type="protein sequence ID" value="RJX48345.1"/>
    <property type="molecule type" value="Genomic_DNA"/>
</dbReference>
<dbReference type="RefSeq" id="WP_120085801.1">
    <property type="nucleotide sequence ID" value="NZ_QMDW01000022.1"/>
</dbReference>
<keyword evidence="4" id="KW-1185">Reference proteome</keyword>
<gene>
    <name evidence="3" type="ORF">DP106_12550</name>
</gene>
<proteinExistence type="inferred from homology"/>
<dbReference type="AlphaFoldDB" id="A0A3A6Q8V4"/>
<sequence>MLTVVSDTHSVHGHELTGRTLQAVREADLVVHAGDLMRAAVLDAFEAEAKTLRAVYGNNDDSEIRDRLPETRTVEYEGFRFAVTHRVGGGPTELTLFGRERDADAVIYGHSHNPGVDTGGEVPLINPGSHAQPRGYRKAHAELEPTDDGLSGRLVTPNNYVIDSFTLSE</sequence>
<dbReference type="InterPro" id="IPR024654">
    <property type="entry name" value="Calcineurin-like_PHP_lpxH"/>
</dbReference>
<reference evidence="3 4" key="1">
    <citation type="submission" date="2018-06" db="EMBL/GenBank/DDBJ databases">
        <title>Halonotius sp. F13-13 a new haloarchaeeon isolated from a solar saltern from Isla Cristina, Huelva, Spain.</title>
        <authorList>
            <person name="Duran-Viseras A."/>
            <person name="Sanchez-Porro C."/>
            <person name="Ventosa A."/>
        </authorList>
    </citation>
    <scope>NUCLEOTIDE SEQUENCE [LARGE SCALE GENOMIC DNA]</scope>
    <source>
        <strain evidence="3 4">CECT 7525</strain>
    </source>
</reference>
<dbReference type="InterPro" id="IPR041802">
    <property type="entry name" value="MPP_YfcE"/>
</dbReference>
<dbReference type="InterPro" id="IPR000979">
    <property type="entry name" value="Phosphodiesterase_MJ0936/Vps29"/>
</dbReference>
<keyword evidence="1" id="KW-0479">Metal-binding</keyword>
<comment type="caution">
    <text evidence="3">The sequence shown here is derived from an EMBL/GenBank/DDBJ whole genome shotgun (WGS) entry which is preliminary data.</text>
</comment>
<dbReference type="PANTHER" id="PTHR11124">
    <property type="entry name" value="VACUOLAR SORTING PROTEIN VPS29"/>
    <property type="match status" value="1"/>
</dbReference>
<dbReference type="Gene3D" id="3.60.21.10">
    <property type="match status" value="1"/>
</dbReference>
<organism evidence="3 4">
    <name type="scientific">Halonotius pteroides</name>
    <dbReference type="NCBI Taxonomy" id="268735"/>
    <lineage>
        <taxon>Archaea</taxon>
        <taxon>Methanobacteriati</taxon>
        <taxon>Methanobacteriota</taxon>
        <taxon>Stenosarchaea group</taxon>
        <taxon>Halobacteria</taxon>
        <taxon>Halobacteriales</taxon>
        <taxon>Haloferacaceae</taxon>
        <taxon>Halonotius</taxon>
    </lineage>
</organism>
<dbReference type="GO" id="GO:0046872">
    <property type="term" value="F:metal ion binding"/>
    <property type="evidence" value="ECO:0007669"/>
    <property type="project" value="UniProtKB-KW"/>
</dbReference>
<dbReference type="GO" id="GO:0016787">
    <property type="term" value="F:hydrolase activity"/>
    <property type="evidence" value="ECO:0007669"/>
    <property type="project" value="UniProtKB-UniRule"/>
</dbReference>
<dbReference type="NCBIfam" id="TIGR00040">
    <property type="entry name" value="yfcE"/>
    <property type="match status" value="1"/>
</dbReference>
<evidence type="ECO:0000256" key="1">
    <source>
        <dbReference type="RuleBase" id="RU362039"/>
    </source>
</evidence>
<dbReference type="InterPro" id="IPR029052">
    <property type="entry name" value="Metallo-depent_PP-like"/>
</dbReference>
<evidence type="ECO:0000259" key="2">
    <source>
        <dbReference type="Pfam" id="PF12850"/>
    </source>
</evidence>
<dbReference type="OrthoDB" id="19174at2157"/>
<name>A0A3A6Q8V4_9EURY</name>
<dbReference type="SUPFAM" id="SSF56300">
    <property type="entry name" value="Metallo-dependent phosphatases"/>
    <property type="match status" value="1"/>
</dbReference>